<dbReference type="PANTHER" id="PTHR43123:SF4">
    <property type="entry name" value="POLYSACCHARIDE DEACETYLASE"/>
    <property type="match status" value="1"/>
</dbReference>
<evidence type="ECO:0000313" key="1">
    <source>
        <dbReference type="EMBL" id="WPB86273.1"/>
    </source>
</evidence>
<protein>
    <submittedName>
        <fullName evidence="1">Polysaccharide deacetylase family protein</fullName>
    </submittedName>
</protein>
<proteinExistence type="predicted"/>
<reference evidence="1 2" key="1">
    <citation type="submission" date="2023-11" db="EMBL/GenBank/DDBJ databases">
        <title>Arctic aerobic anoxygenic photoheterotroph Sediminicoccus rosea KRV36 adapts its photosynthesis to long days of polar summer.</title>
        <authorList>
            <person name="Tomasch J."/>
            <person name="Kopejtka K."/>
            <person name="Bily T."/>
            <person name="Gardiner A.T."/>
            <person name="Gardian Z."/>
            <person name="Shivaramu S."/>
            <person name="Koblizek M."/>
            <person name="Engelhardt F."/>
            <person name="Kaftan D."/>
        </authorList>
    </citation>
    <scope>NUCLEOTIDE SEQUENCE [LARGE SCALE GENOMIC DNA]</scope>
    <source>
        <strain evidence="1 2">R-30</strain>
    </source>
</reference>
<dbReference type="SUPFAM" id="SSF88713">
    <property type="entry name" value="Glycoside hydrolase/deacetylase"/>
    <property type="match status" value="1"/>
</dbReference>
<dbReference type="Proteomes" id="UP001305521">
    <property type="component" value="Chromosome"/>
</dbReference>
<dbReference type="PANTHER" id="PTHR43123">
    <property type="entry name" value="POLYSACCHARIDE DEACETYLASE-RELATED"/>
    <property type="match status" value="1"/>
</dbReference>
<dbReference type="EMBL" id="CP137852">
    <property type="protein sequence ID" value="WPB86273.1"/>
    <property type="molecule type" value="Genomic_DNA"/>
</dbReference>
<evidence type="ECO:0000313" key="2">
    <source>
        <dbReference type="Proteomes" id="UP001305521"/>
    </source>
</evidence>
<dbReference type="RefSeq" id="WP_318650246.1">
    <property type="nucleotide sequence ID" value="NZ_CP137852.1"/>
</dbReference>
<sequence>MKPTDRIAYAAPQDRAPRPGPNGAKVLVYFVINIEEWGIERPMPRQVLPAPTGVAVVPDVANWAWHEYGMRVGFWRMFKACEARGIKPTLSINANVCNAYPRVAGAARDAGWEFMGHGFKQIPTHQILDQREMVRETVETIRAFTGKPPVGWLGPGLTQTLDTTDILAEHGIRYCADWVVDDVPVPVQTRHGPIWSMPYSVELNDIPMIMVQHHQAEELQARTLAQLDRLLAEAETEGCKVMGLAVHPYISGVPHRIGVLEATLDAIASRPGAVFAQGADILDWWEAA</sequence>
<dbReference type="Gene3D" id="3.20.20.370">
    <property type="entry name" value="Glycoside hydrolase/deacetylase"/>
    <property type="match status" value="1"/>
</dbReference>
<name>A0ABZ0PLT1_9PROT</name>
<dbReference type="CDD" id="cd10979">
    <property type="entry name" value="CE4_PuuE_like"/>
    <property type="match status" value="1"/>
</dbReference>
<keyword evidence="2" id="KW-1185">Reference proteome</keyword>
<organism evidence="1 2">
    <name type="scientific">Sediminicoccus rosea</name>
    <dbReference type="NCBI Taxonomy" id="1225128"/>
    <lineage>
        <taxon>Bacteria</taxon>
        <taxon>Pseudomonadati</taxon>
        <taxon>Pseudomonadota</taxon>
        <taxon>Alphaproteobacteria</taxon>
        <taxon>Acetobacterales</taxon>
        <taxon>Roseomonadaceae</taxon>
        <taxon>Sediminicoccus</taxon>
    </lineage>
</organism>
<dbReference type="InterPro" id="IPR011330">
    <property type="entry name" value="Glyco_hydro/deAcase_b/a-brl"/>
</dbReference>
<accession>A0ABZ0PLT1</accession>
<gene>
    <name evidence="1" type="ORF">R9Z33_05230</name>
</gene>